<reference evidence="1" key="1">
    <citation type="submission" date="2021-03" db="EMBL/GenBank/DDBJ databases">
        <authorList>
            <consortium name="DOE Joint Genome Institute"/>
            <person name="Ahrendt S."/>
            <person name="Looney B.P."/>
            <person name="Miyauchi S."/>
            <person name="Morin E."/>
            <person name="Drula E."/>
            <person name="Courty P.E."/>
            <person name="Chicoki N."/>
            <person name="Fauchery L."/>
            <person name="Kohler A."/>
            <person name="Kuo A."/>
            <person name="Labutti K."/>
            <person name="Pangilinan J."/>
            <person name="Lipzen A."/>
            <person name="Riley R."/>
            <person name="Andreopoulos W."/>
            <person name="He G."/>
            <person name="Johnson J."/>
            <person name="Barry K.W."/>
            <person name="Grigoriev I.V."/>
            <person name="Nagy L."/>
            <person name="Hibbett D."/>
            <person name="Henrissat B."/>
            <person name="Matheny P.B."/>
            <person name="Labbe J."/>
            <person name="Martin F."/>
        </authorList>
    </citation>
    <scope>NUCLEOTIDE SEQUENCE</scope>
    <source>
        <strain evidence="1">HHB10654</strain>
    </source>
</reference>
<comment type="caution">
    <text evidence="1">The sequence shown here is derived from an EMBL/GenBank/DDBJ whole genome shotgun (WGS) entry which is preliminary data.</text>
</comment>
<evidence type="ECO:0000313" key="1">
    <source>
        <dbReference type="EMBL" id="KAI0067046.1"/>
    </source>
</evidence>
<dbReference type="EMBL" id="MU277191">
    <property type="protein sequence ID" value="KAI0067046.1"/>
    <property type="molecule type" value="Genomic_DNA"/>
</dbReference>
<name>A0ACB8TF55_9AGAM</name>
<accession>A0ACB8TF55</accession>
<keyword evidence="2" id="KW-1185">Reference proteome</keyword>
<organism evidence="1 2">
    <name type="scientific">Artomyces pyxidatus</name>
    <dbReference type="NCBI Taxonomy" id="48021"/>
    <lineage>
        <taxon>Eukaryota</taxon>
        <taxon>Fungi</taxon>
        <taxon>Dikarya</taxon>
        <taxon>Basidiomycota</taxon>
        <taxon>Agaricomycotina</taxon>
        <taxon>Agaricomycetes</taxon>
        <taxon>Russulales</taxon>
        <taxon>Auriscalpiaceae</taxon>
        <taxon>Artomyces</taxon>
    </lineage>
</organism>
<sequence>MSSSKGTAFVTGGARGLGREIAIRLATDGFDVAINDLPGTEELSDVAKEIESKGRKSHVVVGDVSVEQDVIDMIKSVVDALGGLDVMVANAGILILQKFLESESPVTRAHDSWESTHFAPAATVEAFDRTLAVNARGVMLCYKHAGKQMIAQGRGGRIIGASSLGGKKGFSSLLSYSASKFAVRGLTQCAADELGKYGITVNAYCPGGIQTRLTKVVDDFNSETGPSGNGDVLKSLVTQNPMGRAGVPEDVAGLVSFLASKDSSFITGKRHLPPFWMC</sequence>
<protein>
    <submittedName>
        <fullName evidence="1">NAD(P)-binding protein</fullName>
    </submittedName>
</protein>
<proteinExistence type="predicted"/>
<dbReference type="Proteomes" id="UP000814140">
    <property type="component" value="Unassembled WGS sequence"/>
</dbReference>
<evidence type="ECO:0000313" key="2">
    <source>
        <dbReference type="Proteomes" id="UP000814140"/>
    </source>
</evidence>
<gene>
    <name evidence="1" type="ORF">BV25DRAFT_1272817</name>
</gene>
<reference evidence="1" key="2">
    <citation type="journal article" date="2022" name="New Phytol.">
        <title>Evolutionary transition to the ectomycorrhizal habit in the genomes of a hyperdiverse lineage of mushroom-forming fungi.</title>
        <authorList>
            <person name="Looney B."/>
            <person name="Miyauchi S."/>
            <person name="Morin E."/>
            <person name="Drula E."/>
            <person name="Courty P.E."/>
            <person name="Kohler A."/>
            <person name="Kuo A."/>
            <person name="LaButti K."/>
            <person name="Pangilinan J."/>
            <person name="Lipzen A."/>
            <person name="Riley R."/>
            <person name="Andreopoulos W."/>
            <person name="He G."/>
            <person name="Johnson J."/>
            <person name="Nolan M."/>
            <person name="Tritt A."/>
            <person name="Barry K.W."/>
            <person name="Grigoriev I.V."/>
            <person name="Nagy L.G."/>
            <person name="Hibbett D."/>
            <person name="Henrissat B."/>
            <person name="Matheny P.B."/>
            <person name="Labbe J."/>
            <person name="Martin F.M."/>
        </authorList>
    </citation>
    <scope>NUCLEOTIDE SEQUENCE</scope>
    <source>
        <strain evidence="1">HHB10654</strain>
    </source>
</reference>